<evidence type="ECO:0000256" key="2">
    <source>
        <dbReference type="ARBA" id="ARBA00022729"/>
    </source>
</evidence>
<feature type="chain" id="PRO_5011002739" evidence="4">
    <location>
        <begin position="27"/>
        <end position="257"/>
    </location>
</feature>
<dbReference type="KEGG" id="cser:CCO03_03625"/>
<dbReference type="Pfam" id="PF04333">
    <property type="entry name" value="MlaA"/>
    <property type="match status" value="1"/>
</dbReference>
<proteinExistence type="inferred from homology"/>
<reference evidence="5 6" key="1">
    <citation type="submission" date="2017-05" db="EMBL/GenBank/DDBJ databases">
        <authorList>
            <person name="Song R."/>
            <person name="Chenine A.L."/>
            <person name="Ruprecht R.M."/>
        </authorList>
    </citation>
    <scope>NUCLEOTIDE SEQUENCE [LARGE SCALE GENOMIC DNA]</scope>
    <source>
        <strain evidence="5 6">DSM 26136</strain>
    </source>
</reference>
<evidence type="ECO:0000313" key="5">
    <source>
        <dbReference type="EMBL" id="ARU03893.1"/>
    </source>
</evidence>
<organism evidence="5 6">
    <name type="scientific">Comamonas serinivorans</name>
    <dbReference type="NCBI Taxonomy" id="1082851"/>
    <lineage>
        <taxon>Bacteria</taxon>
        <taxon>Pseudomonadati</taxon>
        <taxon>Pseudomonadota</taxon>
        <taxon>Betaproteobacteria</taxon>
        <taxon>Burkholderiales</taxon>
        <taxon>Comamonadaceae</taxon>
        <taxon>Comamonas</taxon>
    </lineage>
</organism>
<accession>A0A1Y0EJS7</accession>
<dbReference type="InterPro" id="IPR007428">
    <property type="entry name" value="MlaA"/>
</dbReference>
<sequence>MNDKPSHAPHVRALSALLAAGALSLAAGCASVPPHSTPDPRDPFESYNRGMTRFNDAVDDAVLKPVATGYKAVVPSFIRTGVGNFFANLGDAWSMVNNALQGKGEHFGDSMGRVMVNSFIGIGGLFDVATEAGIPRHREDFGQTLAVWGVPSGPYLVLPLLGSSTVRDTAALPVDSKGNPWRYVHDVRWRNSGTALFLVDTRSRFLDAGDLINDAALDPYTFKRDFYLQKRNSDIYDGYPPDSGERYDLPEGDTSAP</sequence>
<dbReference type="Proteomes" id="UP000196138">
    <property type="component" value="Chromosome"/>
</dbReference>
<evidence type="ECO:0000313" key="6">
    <source>
        <dbReference type="Proteomes" id="UP000196138"/>
    </source>
</evidence>
<feature type="signal peptide" evidence="4">
    <location>
        <begin position="1"/>
        <end position="26"/>
    </location>
</feature>
<dbReference type="PRINTS" id="PR01805">
    <property type="entry name" value="VACJLIPOPROT"/>
</dbReference>
<name>A0A1Y0EJS7_9BURK</name>
<gene>
    <name evidence="5" type="ORF">CCO03_03625</name>
</gene>
<evidence type="ECO:0000256" key="3">
    <source>
        <dbReference type="SAM" id="MobiDB-lite"/>
    </source>
</evidence>
<dbReference type="GO" id="GO:0016020">
    <property type="term" value="C:membrane"/>
    <property type="evidence" value="ECO:0007669"/>
    <property type="project" value="InterPro"/>
</dbReference>
<dbReference type="OrthoDB" id="9785326at2"/>
<dbReference type="GO" id="GO:0120010">
    <property type="term" value="P:intermembrane phospholipid transfer"/>
    <property type="evidence" value="ECO:0007669"/>
    <property type="project" value="TreeGrafter"/>
</dbReference>
<dbReference type="PROSITE" id="PS51257">
    <property type="entry name" value="PROKAR_LIPOPROTEIN"/>
    <property type="match status" value="1"/>
</dbReference>
<dbReference type="EMBL" id="CP021455">
    <property type="protein sequence ID" value="ARU03893.1"/>
    <property type="molecule type" value="Genomic_DNA"/>
</dbReference>
<keyword evidence="2 4" id="KW-0732">Signal</keyword>
<feature type="region of interest" description="Disordered" evidence="3">
    <location>
        <begin position="235"/>
        <end position="257"/>
    </location>
</feature>
<evidence type="ECO:0000256" key="4">
    <source>
        <dbReference type="SAM" id="SignalP"/>
    </source>
</evidence>
<comment type="similarity">
    <text evidence="1">Belongs to the MlaA family.</text>
</comment>
<protein>
    <submittedName>
        <fullName evidence="5">ABC transporter</fullName>
    </submittedName>
</protein>
<dbReference type="RefSeq" id="WP_087277388.1">
    <property type="nucleotide sequence ID" value="NZ_CP021455.1"/>
</dbReference>
<evidence type="ECO:0000256" key="1">
    <source>
        <dbReference type="ARBA" id="ARBA00010634"/>
    </source>
</evidence>
<keyword evidence="6" id="KW-1185">Reference proteome</keyword>
<dbReference type="PANTHER" id="PTHR30035">
    <property type="entry name" value="LIPOPROTEIN VACJ-RELATED"/>
    <property type="match status" value="1"/>
</dbReference>
<dbReference type="AlphaFoldDB" id="A0A1Y0EJS7"/>
<dbReference type="PANTHER" id="PTHR30035:SF3">
    <property type="entry name" value="INTERMEMBRANE PHOSPHOLIPID TRANSPORT SYSTEM LIPOPROTEIN MLAA"/>
    <property type="match status" value="1"/>
</dbReference>